<feature type="compositionally biased region" description="Basic residues" evidence="2">
    <location>
        <begin position="8"/>
        <end position="21"/>
    </location>
</feature>
<organism evidence="3 4">
    <name type="scientific">Cuscuta epithymum</name>
    <dbReference type="NCBI Taxonomy" id="186058"/>
    <lineage>
        <taxon>Eukaryota</taxon>
        <taxon>Viridiplantae</taxon>
        <taxon>Streptophyta</taxon>
        <taxon>Embryophyta</taxon>
        <taxon>Tracheophyta</taxon>
        <taxon>Spermatophyta</taxon>
        <taxon>Magnoliopsida</taxon>
        <taxon>eudicotyledons</taxon>
        <taxon>Gunneridae</taxon>
        <taxon>Pentapetalae</taxon>
        <taxon>asterids</taxon>
        <taxon>lamiids</taxon>
        <taxon>Solanales</taxon>
        <taxon>Convolvulaceae</taxon>
        <taxon>Cuscuteae</taxon>
        <taxon>Cuscuta</taxon>
        <taxon>Cuscuta subgen. Cuscuta</taxon>
    </lineage>
</organism>
<evidence type="ECO:0000313" key="3">
    <source>
        <dbReference type="EMBL" id="CAH9077998.1"/>
    </source>
</evidence>
<keyword evidence="1" id="KW-0800">Toxin</keyword>
<dbReference type="GO" id="GO:0090729">
    <property type="term" value="F:toxin activity"/>
    <property type="evidence" value="ECO:0007669"/>
    <property type="project" value="UniProtKB-KW"/>
</dbReference>
<dbReference type="GO" id="GO:0017148">
    <property type="term" value="P:negative regulation of translation"/>
    <property type="evidence" value="ECO:0007669"/>
    <property type="project" value="UniProtKB-KW"/>
</dbReference>
<dbReference type="PANTHER" id="PTHR33453:SF34">
    <property type="entry name" value="RIBOSOME-INACTIVATING PROTEIN"/>
    <property type="match status" value="1"/>
</dbReference>
<dbReference type="PANTHER" id="PTHR33453">
    <property type="match status" value="1"/>
</dbReference>
<keyword evidence="1" id="KW-0652">Protein synthesis inhibitor</keyword>
<dbReference type="SUPFAM" id="SSF56371">
    <property type="entry name" value="Ribosome inactivating proteins (RIP)"/>
    <property type="match status" value="1"/>
</dbReference>
<dbReference type="InterPro" id="IPR001574">
    <property type="entry name" value="Ribosome_inactivat_prot"/>
</dbReference>
<dbReference type="InterPro" id="IPR017989">
    <property type="entry name" value="Ribosome_inactivat_1/2"/>
</dbReference>
<evidence type="ECO:0000256" key="1">
    <source>
        <dbReference type="RuleBase" id="RU004915"/>
    </source>
</evidence>
<comment type="caution">
    <text evidence="3">The sequence shown here is derived from an EMBL/GenBank/DDBJ whole genome shotgun (WGS) entry which is preliminary data.</text>
</comment>
<dbReference type="GO" id="GO:0030598">
    <property type="term" value="F:rRNA N-glycosylase activity"/>
    <property type="evidence" value="ECO:0007669"/>
    <property type="project" value="UniProtKB-EC"/>
</dbReference>
<dbReference type="EMBL" id="CAMAPF010000031">
    <property type="protein sequence ID" value="CAH9077998.1"/>
    <property type="molecule type" value="Genomic_DNA"/>
</dbReference>
<keyword evidence="4" id="KW-1185">Reference proteome</keyword>
<evidence type="ECO:0000313" key="4">
    <source>
        <dbReference type="Proteomes" id="UP001152523"/>
    </source>
</evidence>
<dbReference type="Pfam" id="PF00161">
    <property type="entry name" value="RIP"/>
    <property type="match status" value="1"/>
</dbReference>
<dbReference type="AlphaFoldDB" id="A0AAV0CI06"/>
<accession>A0AAV0CI06</accession>
<dbReference type="InterPro" id="IPR036041">
    <property type="entry name" value="Ribosome-inact_prot_sf"/>
</dbReference>
<evidence type="ECO:0000256" key="2">
    <source>
        <dbReference type="SAM" id="MobiDB-lite"/>
    </source>
</evidence>
<dbReference type="EC" id="3.2.2.22" evidence="1"/>
<dbReference type="Gene3D" id="3.40.420.10">
    <property type="entry name" value="Ricin (A subunit), domain 1"/>
    <property type="match status" value="1"/>
</dbReference>
<dbReference type="Proteomes" id="UP001152523">
    <property type="component" value="Unassembled WGS sequence"/>
</dbReference>
<keyword evidence="1" id="KW-0378">Hydrolase</keyword>
<proteinExistence type="inferred from homology"/>
<feature type="compositionally biased region" description="Low complexity" evidence="2">
    <location>
        <begin position="22"/>
        <end position="31"/>
    </location>
</feature>
<dbReference type="PRINTS" id="PR00396">
    <property type="entry name" value="SHIGARICIN"/>
</dbReference>
<comment type="similarity">
    <text evidence="1">Belongs to the ribosome-inactivating protein family.</text>
</comment>
<dbReference type="GO" id="GO:0006952">
    <property type="term" value="P:defense response"/>
    <property type="evidence" value="ECO:0007669"/>
    <property type="project" value="UniProtKB-KW"/>
</dbReference>
<keyword evidence="1" id="KW-0611">Plant defense</keyword>
<feature type="region of interest" description="Disordered" evidence="2">
    <location>
        <begin position="1"/>
        <end position="31"/>
    </location>
</feature>
<comment type="catalytic activity">
    <reaction evidence="1">
        <text>Endohydrolysis of the N-glycosidic bond at one specific adenosine on the 28S rRNA.</text>
        <dbReference type="EC" id="3.2.2.22"/>
    </reaction>
</comment>
<reference evidence="3" key="1">
    <citation type="submission" date="2022-07" db="EMBL/GenBank/DDBJ databases">
        <authorList>
            <person name="Macas J."/>
            <person name="Novak P."/>
            <person name="Neumann P."/>
        </authorList>
    </citation>
    <scope>NUCLEOTIDE SEQUENCE</scope>
</reference>
<protein>
    <recommendedName>
        <fullName evidence="1">rRNA N-glycosylase</fullName>
        <ecNumber evidence="1">3.2.2.22</ecNumber>
    </recommendedName>
</protein>
<gene>
    <name evidence="3" type="ORF">CEPIT_LOCUS6390</name>
</gene>
<name>A0AAV0CI06_9ASTE</name>
<sequence>MSSSSSKSKSKPKPSKSRPHHPSSSSSSASSHPLHEFEEIVFNSDFLDASYYENFIETCLTLLTSETHLEIPITRQDAEYDLNNYLIFFVKLVWGNFSIKVLVKKSDVYLIAFASNNCVWYFKDVSLSLVKQIFSSEEYKSFDIHQIGFPASYGHLERQANLITTNRMSLSLSFATFNSYICELCGLNKNDRKRDYLIARGFLFFIQMIPECIRLKKFQNKVSEISQLNDDGTFPTFDPTRFDVKCQNNWETMSERTLQMNNLTTNFDKPVVLGDGKGETIECGEHVKQLVHILKSKKLSPG</sequence>
<dbReference type="InterPro" id="IPR016138">
    <property type="entry name" value="Ribosome_inactivat_prot_sub1"/>
</dbReference>